<name>A0AAN7TXX1_9MYCE</name>
<protein>
    <submittedName>
        <fullName evidence="2">Uncharacterized protein</fullName>
    </submittedName>
</protein>
<evidence type="ECO:0000313" key="2">
    <source>
        <dbReference type="EMBL" id="KAK5581979.1"/>
    </source>
</evidence>
<sequence>MDTDNINSTLNYLTYIDIQPYLLYDESFKRILELSLLSKSIFKSTQQIITHQQQLIKFFPSINTIFNYIKVTDYKNERDFIHEDLIQSKEESDEIDEKYEKTEENEENKDIEPVLKKRNIESNDSNGSDDDNKYEYKLIQYKDIKNLYCNGGKRFNKKTKEILLEKFGNKLKHVILTNRIFADSYQKNPTCDGFFKFNKLRLFWDRESFPFSYPDENEDEDTDLEETFEYSFNFLKRYKPKDIKIETTYSDMELQIKSLEKILKCKSIEKIKFGYHDTPSLFFKQIITCKPPPSIKSLKVRLVVGDEDDDDNDDNNNEEADSEKNDKMVGKLFQDCEFPNNTTLKELILLDTINFTIRKNPSYLLESLIGNKTLTTLGLTEFELWGENSTVEIKEFSSRLSPLLKIPTITTLHCQLGSLITFLQHCNENPMIKTLMITKGFNNRRSDSQSYYDDYKIQFISNFFKENKSLEKLVIKEKYFKQLLEIFNNSGSKIIIKFMKKKKKY</sequence>
<dbReference type="AlphaFoldDB" id="A0AAN7TXX1"/>
<evidence type="ECO:0000256" key="1">
    <source>
        <dbReference type="SAM" id="MobiDB-lite"/>
    </source>
</evidence>
<gene>
    <name evidence="2" type="ORF">RB653_003560</name>
</gene>
<feature type="compositionally biased region" description="Basic and acidic residues" evidence="1">
    <location>
        <begin position="98"/>
        <end position="121"/>
    </location>
</feature>
<proteinExistence type="predicted"/>
<accession>A0AAN7TXX1</accession>
<comment type="caution">
    <text evidence="2">The sequence shown here is derived from an EMBL/GenBank/DDBJ whole genome shotgun (WGS) entry which is preliminary data.</text>
</comment>
<keyword evidence="3" id="KW-1185">Reference proteome</keyword>
<evidence type="ECO:0000313" key="3">
    <source>
        <dbReference type="Proteomes" id="UP001344447"/>
    </source>
</evidence>
<dbReference type="Proteomes" id="UP001344447">
    <property type="component" value="Unassembled WGS sequence"/>
</dbReference>
<dbReference type="EMBL" id="JAVFKY010000001">
    <property type="protein sequence ID" value="KAK5581979.1"/>
    <property type="molecule type" value="Genomic_DNA"/>
</dbReference>
<organism evidence="2 3">
    <name type="scientific">Dictyostelium firmibasis</name>
    <dbReference type="NCBI Taxonomy" id="79012"/>
    <lineage>
        <taxon>Eukaryota</taxon>
        <taxon>Amoebozoa</taxon>
        <taxon>Evosea</taxon>
        <taxon>Eumycetozoa</taxon>
        <taxon>Dictyostelia</taxon>
        <taxon>Dictyosteliales</taxon>
        <taxon>Dictyosteliaceae</taxon>
        <taxon>Dictyostelium</taxon>
    </lineage>
</organism>
<feature type="region of interest" description="Disordered" evidence="1">
    <location>
        <begin position="91"/>
        <end position="131"/>
    </location>
</feature>
<reference evidence="2 3" key="1">
    <citation type="submission" date="2023-11" db="EMBL/GenBank/DDBJ databases">
        <title>Dfirmibasis_genome.</title>
        <authorList>
            <person name="Edelbroek B."/>
            <person name="Kjellin J."/>
            <person name="Jerlstrom-Hultqvist J."/>
            <person name="Soderbom F."/>
        </authorList>
    </citation>
    <scope>NUCLEOTIDE SEQUENCE [LARGE SCALE GENOMIC DNA]</scope>
    <source>
        <strain evidence="2 3">TNS-C-14</strain>
    </source>
</reference>